<evidence type="ECO:0000313" key="1">
    <source>
        <dbReference type="EMBL" id="ATU21067.1"/>
    </source>
</evidence>
<reference evidence="1 2" key="1">
    <citation type="submission" date="2016-11" db="EMBL/GenBank/DDBJ databases">
        <title>complete genome sequence of Bifidobacterium choerinum strain FMB-1.</title>
        <authorList>
            <person name="Park C.-S."/>
            <person name="Jung D.-H."/>
            <person name="Choi D.-S."/>
        </authorList>
    </citation>
    <scope>NUCLEOTIDE SEQUENCE [LARGE SCALE GENOMIC DNA]</scope>
    <source>
        <strain evidence="1 2">FMB-1</strain>
    </source>
</reference>
<organism evidence="1 2">
    <name type="scientific">Bifidobacterium choerinum</name>
    <dbReference type="NCBI Taxonomy" id="35760"/>
    <lineage>
        <taxon>Bacteria</taxon>
        <taxon>Bacillati</taxon>
        <taxon>Actinomycetota</taxon>
        <taxon>Actinomycetes</taxon>
        <taxon>Bifidobacteriales</taxon>
        <taxon>Bifidobacteriaceae</taxon>
        <taxon>Bifidobacterium</taxon>
    </lineage>
</organism>
<dbReference type="EMBL" id="CP018044">
    <property type="protein sequence ID" value="ATU21067.1"/>
    <property type="molecule type" value="Genomic_DNA"/>
</dbReference>
<proteinExistence type="predicted"/>
<dbReference type="AlphaFoldDB" id="A0A2D3D7E1"/>
<gene>
    <name evidence="1" type="ORF">BcFMB_09190</name>
</gene>
<name>A0A2D3D7E1_9BIFI</name>
<dbReference type="RefSeq" id="WP_026645558.1">
    <property type="nucleotide sequence ID" value="NZ_CP018044.1"/>
</dbReference>
<evidence type="ECO:0008006" key="3">
    <source>
        <dbReference type="Google" id="ProtNLM"/>
    </source>
</evidence>
<sequence length="462" mass="52930">MALTRAAAVLTDKHRRDQVRLAITADSEARRAWDLLDMNNLDGTQALFEYALSATLNKWFNLGVMTALDYLPKYREASIGERRSVDIRVPDFSRYRVRKELGWLGATGIKWHLARGESEQDAWRNARSIFLGQFHEAVLTGGRETIREWARRDPRAIGWRRVSDGDPCAFCAMLVTRGPVYTSEQRALSRESDGTKYHAHCGCTVEVVYGDWKPTGLEQHWIDEYYRAAEKVPEGKRTWDNVLPLMRENGAFRDSPAVRSPEAWLKRQAQKEAGRPKRVTMPRVVHPDFDDARRARMESAKSKGLQEAFIEKMEDHIGDEQHQSKEHWPSIAFYPSRAIIRHVLHGEPDNIRRGGHLHGTGRLNKTEFPEGWDEKKVMDAAAEVIRAPQWWNPAKAPNGLSYYVAVIDGVQVEVAAYQYEGKLVIDQIYPKGGRGVIRNVVDGTIEVKAIDLSKRYQRWRKS</sequence>
<dbReference type="Pfam" id="PF25310">
    <property type="entry name" value="VG15"/>
    <property type="match status" value="1"/>
</dbReference>
<evidence type="ECO:0000313" key="2">
    <source>
        <dbReference type="Proteomes" id="UP000229907"/>
    </source>
</evidence>
<dbReference type="KEGG" id="bcho:BcFMB_09190"/>
<protein>
    <recommendedName>
        <fullName evidence="3">Bacterial EndoU nuclease domain-containing protein</fullName>
    </recommendedName>
</protein>
<dbReference type="InterPro" id="IPR057369">
    <property type="entry name" value="VG15"/>
</dbReference>
<accession>A0A2D3D7E1</accession>
<dbReference type="Proteomes" id="UP000229907">
    <property type="component" value="Chromosome"/>
</dbReference>